<dbReference type="InterPro" id="IPR032675">
    <property type="entry name" value="LRR_dom_sf"/>
</dbReference>
<evidence type="ECO:0000313" key="7">
    <source>
        <dbReference type="EMBL" id="KAF6176524.1"/>
    </source>
</evidence>
<reference evidence="7 8" key="1">
    <citation type="journal article" date="2020" name="IScience">
        <title>Genome Sequencing of the Endangered Kingdonia uniflora (Circaeasteraceae, Ranunculales) Reveals Potential Mechanisms of Evolutionary Specialization.</title>
        <authorList>
            <person name="Sun Y."/>
            <person name="Deng T."/>
            <person name="Zhang A."/>
            <person name="Moore M.J."/>
            <person name="Landis J.B."/>
            <person name="Lin N."/>
            <person name="Zhang H."/>
            <person name="Zhang X."/>
            <person name="Huang J."/>
            <person name="Zhang X."/>
            <person name="Sun H."/>
            <person name="Wang H."/>
        </authorList>
    </citation>
    <scope>NUCLEOTIDE SEQUENCE [LARGE SCALE GENOMIC DNA]</scope>
    <source>
        <strain evidence="7">TB1705</strain>
        <tissue evidence="7">Leaf</tissue>
    </source>
</reference>
<feature type="domain" description="AAA+ ATPase" evidence="6">
    <location>
        <begin position="168"/>
        <end position="301"/>
    </location>
</feature>
<dbReference type="FunFam" id="3.40.50.300:FF:001091">
    <property type="entry name" value="Probable disease resistance protein At1g61300"/>
    <property type="match status" value="1"/>
</dbReference>
<keyword evidence="8" id="KW-1185">Reference proteome</keyword>
<sequence length="1185" mass="134018">MDSLVVVGTEIVKGSFDPIGRQASYIFRYKRNISNLKKKAEDLQRIRNDVEQLVLTAQMRGEIIHLVVREWLIKVDKVIGQTTKLIVEAEMINSFSKGWSGARYRLGKEGYKKISVVSELVNEGISLSHFSYPAPPPGIESTPTGDFWTSESIKLTIHETLEALKDEKIDLVGVYGMGGVGKTTLMKQIAKQVKQDMLFHEVVMATISQNVNVKTIQEELAENLGLKLDEQSVSVRARRLLMRLKQEKSILIILDNIWTRLDLAEVGILQGEGCKIVFTTRRQNVCSLMGTQKTIKVELLSEQDSWNLFRQKAGDVVDSPDLLEVAKEVASESKGLPLAIVTLGRALRDKDQDVWVDVARQLKKSIFTDIEGMHPTVFSSIKLSYDYLVSEQTQNCFLFCCLFPEDYRISKNELLMYVMGERLLGDVDTLEEARGRLHTIIEKLTSSCLLLKGDKDGYIKMHDIVRDVAISIASEERTRFVTKAGLGLHKWPEMELGKCMRMSLMGNRIRILPNNPFCPQILTLSLAENNRSLIEFPDGFFQFMESLVTLDLNHMVIRSLPPSLSCLINLRSLSLDHCERLTEKAVSLIGNLEKLEMLSLIGCRIRKLPKEMRRLTNLRLLDLSYSCHLETIPANVISSLSCLEELNMNGSGFSAWETANDGVGDDRSASLAELASLTMLTTLCLRVSNIECLSKELYIDGENLKKFAICIGQNVKTNLISSTRSMCLSPSLDPVAKWVKVLLDKTEELCLQGHQYRMGLDLVRHNNLKSLSICYCDALTLLTSDLLVTLPNLENFNVDHCEEAKEVFNSDELEEGYAPLSRLRKITLGYLRNLRTIWKGVVPFGSLIVLREMNVLHCDSLKFLFSQAMAKCLQQMEELIIVNCKGLVEIINLEKETEKALGTSSSSNSQTISLVSNSFSHSLTVFPRLRVLSITGCEKLKYLFSTRVIGSLVQLEELYIFNCNHLEELVEDYEFRSLTDTRVSVFPIFRSLRKLKLAHCESMEYLFPVKMAVSLLQLQVLQIQSCPKMKSIFSVDTAGYKKALKLADYEEFMKYGRTENKMLPLELRNLELKDLPNLMDFCLVQKCYLIVPFLEKLTIVKCPNLKTLNRIDLDGALQLKKITGDGTQSLPWFVSNLTVKCPILKKLNGAVKLGMITGDNTQSLPLLDHNLSLIFHEYDYANDLD</sequence>
<evidence type="ECO:0000256" key="2">
    <source>
        <dbReference type="ARBA" id="ARBA00022737"/>
    </source>
</evidence>
<evidence type="ECO:0000256" key="3">
    <source>
        <dbReference type="ARBA" id="ARBA00022821"/>
    </source>
</evidence>
<dbReference type="Gene3D" id="3.40.50.300">
    <property type="entry name" value="P-loop containing nucleotide triphosphate hydrolases"/>
    <property type="match status" value="1"/>
</dbReference>
<dbReference type="SUPFAM" id="SSF52540">
    <property type="entry name" value="P-loop containing nucleoside triphosphate hydrolases"/>
    <property type="match status" value="1"/>
</dbReference>
<dbReference type="Proteomes" id="UP000541444">
    <property type="component" value="Unassembled WGS sequence"/>
</dbReference>
<keyword evidence="5" id="KW-0175">Coiled coil</keyword>
<dbReference type="Gene3D" id="1.10.10.10">
    <property type="entry name" value="Winged helix-like DNA-binding domain superfamily/Winged helix DNA-binding domain"/>
    <property type="match status" value="1"/>
</dbReference>
<dbReference type="OrthoDB" id="1898799at2759"/>
<dbReference type="GO" id="GO:0043531">
    <property type="term" value="F:ADP binding"/>
    <property type="evidence" value="ECO:0007669"/>
    <property type="project" value="InterPro"/>
</dbReference>
<dbReference type="PRINTS" id="PR00364">
    <property type="entry name" value="DISEASERSIST"/>
</dbReference>
<dbReference type="InterPro" id="IPR057135">
    <property type="entry name" value="At4g27190-like_LRR"/>
</dbReference>
<dbReference type="InterPro" id="IPR036388">
    <property type="entry name" value="WH-like_DNA-bd_sf"/>
</dbReference>
<feature type="coiled-coil region" evidence="5">
    <location>
        <begin position="26"/>
        <end position="56"/>
    </location>
</feature>
<organism evidence="7 8">
    <name type="scientific">Kingdonia uniflora</name>
    <dbReference type="NCBI Taxonomy" id="39325"/>
    <lineage>
        <taxon>Eukaryota</taxon>
        <taxon>Viridiplantae</taxon>
        <taxon>Streptophyta</taxon>
        <taxon>Embryophyta</taxon>
        <taxon>Tracheophyta</taxon>
        <taxon>Spermatophyta</taxon>
        <taxon>Magnoliopsida</taxon>
        <taxon>Ranunculales</taxon>
        <taxon>Circaeasteraceae</taxon>
        <taxon>Kingdonia</taxon>
    </lineage>
</organism>
<keyword evidence="3" id="KW-0611">Plant defense</keyword>
<accession>A0A7J7PBL4</accession>
<dbReference type="Pfam" id="PF00931">
    <property type="entry name" value="NB-ARC"/>
    <property type="match status" value="1"/>
</dbReference>
<dbReference type="SUPFAM" id="SSF52058">
    <property type="entry name" value="L domain-like"/>
    <property type="match status" value="2"/>
</dbReference>
<name>A0A7J7PBL4_9MAGN</name>
<dbReference type="Gene3D" id="3.80.10.10">
    <property type="entry name" value="Ribonuclease Inhibitor"/>
    <property type="match status" value="3"/>
</dbReference>
<dbReference type="Pfam" id="PF23247">
    <property type="entry name" value="LRR_RPS2"/>
    <property type="match status" value="3"/>
</dbReference>
<dbReference type="EMBL" id="JACGCM010000076">
    <property type="protein sequence ID" value="KAF6176524.1"/>
    <property type="molecule type" value="Genomic_DNA"/>
</dbReference>
<dbReference type="PANTHER" id="PTHR33463">
    <property type="entry name" value="NB-ARC DOMAIN-CONTAINING PROTEIN-RELATED"/>
    <property type="match status" value="1"/>
</dbReference>
<gene>
    <name evidence="7" type="ORF">GIB67_007907</name>
</gene>
<keyword evidence="2" id="KW-0677">Repeat</keyword>
<proteinExistence type="inferred from homology"/>
<evidence type="ECO:0000256" key="1">
    <source>
        <dbReference type="ARBA" id="ARBA00008894"/>
    </source>
</evidence>
<keyword evidence="4" id="KW-0067">ATP-binding</keyword>
<keyword evidence="4" id="KW-0547">Nucleotide-binding</keyword>
<dbReference type="PANTHER" id="PTHR33463:SF198">
    <property type="entry name" value="RPP4C3"/>
    <property type="match status" value="1"/>
</dbReference>
<dbReference type="InterPro" id="IPR042197">
    <property type="entry name" value="Apaf_helical"/>
</dbReference>
<dbReference type="AlphaFoldDB" id="A0A7J7PBL4"/>
<dbReference type="Gene3D" id="1.10.8.430">
    <property type="entry name" value="Helical domain of apoptotic protease-activating factors"/>
    <property type="match status" value="1"/>
</dbReference>
<dbReference type="InterPro" id="IPR003593">
    <property type="entry name" value="AAA+_ATPase"/>
</dbReference>
<comment type="similarity">
    <text evidence="1">Belongs to the disease resistance NB-LRR family.</text>
</comment>
<comment type="caution">
    <text evidence="7">The sequence shown here is derived from an EMBL/GenBank/DDBJ whole genome shotgun (WGS) entry which is preliminary data.</text>
</comment>
<evidence type="ECO:0000259" key="6">
    <source>
        <dbReference type="SMART" id="SM00382"/>
    </source>
</evidence>
<protein>
    <recommendedName>
        <fullName evidence="6">AAA+ ATPase domain-containing protein</fullName>
    </recommendedName>
</protein>
<evidence type="ECO:0000256" key="4">
    <source>
        <dbReference type="ARBA" id="ARBA00022840"/>
    </source>
</evidence>
<dbReference type="InterPro" id="IPR050905">
    <property type="entry name" value="Plant_NBS-LRR"/>
</dbReference>
<evidence type="ECO:0000313" key="8">
    <source>
        <dbReference type="Proteomes" id="UP000541444"/>
    </source>
</evidence>
<evidence type="ECO:0000256" key="5">
    <source>
        <dbReference type="SAM" id="Coils"/>
    </source>
</evidence>
<dbReference type="InterPro" id="IPR002182">
    <property type="entry name" value="NB-ARC"/>
</dbReference>
<dbReference type="GO" id="GO:0006952">
    <property type="term" value="P:defense response"/>
    <property type="evidence" value="ECO:0007669"/>
    <property type="project" value="UniProtKB-KW"/>
</dbReference>
<dbReference type="InterPro" id="IPR027417">
    <property type="entry name" value="P-loop_NTPase"/>
</dbReference>
<dbReference type="SMART" id="SM00382">
    <property type="entry name" value="AAA"/>
    <property type="match status" value="1"/>
</dbReference>
<dbReference type="GO" id="GO:0005524">
    <property type="term" value="F:ATP binding"/>
    <property type="evidence" value="ECO:0007669"/>
    <property type="project" value="UniProtKB-KW"/>
</dbReference>